<organism evidence="3 4">
    <name type="scientific">Athelia psychrophila</name>
    <dbReference type="NCBI Taxonomy" id="1759441"/>
    <lineage>
        <taxon>Eukaryota</taxon>
        <taxon>Fungi</taxon>
        <taxon>Dikarya</taxon>
        <taxon>Basidiomycota</taxon>
        <taxon>Agaricomycotina</taxon>
        <taxon>Agaricomycetes</taxon>
        <taxon>Agaricomycetidae</taxon>
        <taxon>Atheliales</taxon>
        <taxon>Atheliaceae</taxon>
        <taxon>Athelia</taxon>
    </lineage>
</organism>
<protein>
    <submittedName>
        <fullName evidence="3">Uncharacterized protein</fullName>
    </submittedName>
</protein>
<accession>A0A166JKT5</accession>
<feature type="region of interest" description="Disordered" evidence="1">
    <location>
        <begin position="318"/>
        <end position="337"/>
    </location>
</feature>
<feature type="region of interest" description="Disordered" evidence="1">
    <location>
        <begin position="271"/>
        <end position="294"/>
    </location>
</feature>
<keyword evidence="2" id="KW-0812">Transmembrane</keyword>
<name>A0A166JKT5_9AGAM</name>
<proteinExistence type="predicted"/>
<keyword evidence="4" id="KW-1185">Reference proteome</keyword>
<evidence type="ECO:0000256" key="2">
    <source>
        <dbReference type="SAM" id="Phobius"/>
    </source>
</evidence>
<dbReference type="AlphaFoldDB" id="A0A166JKT5"/>
<evidence type="ECO:0000313" key="3">
    <source>
        <dbReference type="EMBL" id="KZP20969.1"/>
    </source>
</evidence>
<gene>
    <name evidence="3" type="ORF">FIBSPDRAFT_1021577</name>
</gene>
<reference evidence="3 4" key="1">
    <citation type="journal article" date="2016" name="Mol. Biol. Evol.">
        <title>Comparative Genomics of Early-Diverging Mushroom-Forming Fungi Provides Insights into the Origins of Lignocellulose Decay Capabilities.</title>
        <authorList>
            <person name="Nagy L.G."/>
            <person name="Riley R."/>
            <person name="Tritt A."/>
            <person name="Adam C."/>
            <person name="Daum C."/>
            <person name="Floudas D."/>
            <person name="Sun H."/>
            <person name="Yadav J.S."/>
            <person name="Pangilinan J."/>
            <person name="Larsson K.H."/>
            <person name="Matsuura K."/>
            <person name="Barry K."/>
            <person name="Labutti K."/>
            <person name="Kuo R."/>
            <person name="Ohm R.A."/>
            <person name="Bhattacharya S.S."/>
            <person name="Shirouzu T."/>
            <person name="Yoshinaga Y."/>
            <person name="Martin F.M."/>
            <person name="Grigoriev I.V."/>
            <person name="Hibbett D.S."/>
        </authorList>
    </citation>
    <scope>NUCLEOTIDE SEQUENCE [LARGE SCALE GENOMIC DNA]</scope>
    <source>
        <strain evidence="3 4">CBS 109695</strain>
    </source>
</reference>
<keyword evidence="2" id="KW-0472">Membrane</keyword>
<dbReference type="Proteomes" id="UP000076532">
    <property type="component" value="Unassembled WGS sequence"/>
</dbReference>
<dbReference type="EMBL" id="KV417551">
    <property type="protein sequence ID" value="KZP20969.1"/>
    <property type="molecule type" value="Genomic_DNA"/>
</dbReference>
<keyword evidence="2" id="KW-1133">Transmembrane helix</keyword>
<evidence type="ECO:0000313" key="4">
    <source>
        <dbReference type="Proteomes" id="UP000076532"/>
    </source>
</evidence>
<feature type="transmembrane region" description="Helical" evidence="2">
    <location>
        <begin position="80"/>
        <end position="101"/>
    </location>
</feature>
<sequence>MTASAWQVAWNTHESQPDWADNSEYHTLSSLRIAFFHTQSLSSSRNSDLMVSLHIGQEMGLASSPGGNTMNRARRSASRFSASAAAAFCAFALGVSVYIMGPVLRVHMSKKDRHWSVYLNTNEPTATVPTPDVLIGFAVLTEVHIQVVLQVNMNSRYNCLLKLNSSEGGGMSEGEGIGRQRVHRHQGSVQGVAIKYVHEVDNDVSRPNLRREWGCSVQEITIKDVKEWKNDGCVIRLCVKRKRGQGNGDSLVEYVISKMLCARLIRHRVKHKQGDGNGGGLDGDRHDGSGLEGSQGLKRINIRMVMLRKHFYLCPERPPSSHKSYHPTGPSKANSRTTDDMIGRWSVWTESGFGERVCICEDDRTLTIQSRPCSTQFNCVDRGYTTDWYDEGDHTWGCMDLCWLIGIEDWTHNIYTDVKGKSAEGHQPLNAKAAAAEVEKREPDLCAPFIAITPYDPTRSHN</sequence>
<evidence type="ECO:0000256" key="1">
    <source>
        <dbReference type="SAM" id="MobiDB-lite"/>
    </source>
</evidence>
<dbReference type="OrthoDB" id="2129491at2759"/>